<proteinExistence type="inferred from homology"/>
<evidence type="ECO:0000256" key="9">
    <source>
        <dbReference type="SAM" id="MobiDB-lite"/>
    </source>
</evidence>
<feature type="transmembrane region" description="Helical" evidence="10">
    <location>
        <begin position="95"/>
        <end position="114"/>
    </location>
</feature>
<comment type="pathway">
    <text evidence="3">tRNA modification; 5-methoxycarbonylmethyl-2-thiouridine-tRNA biosynthesis.</text>
</comment>
<evidence type="ECO:0000256" key="5">
    <source>
        <dbReference type="ARBA" id="ARBA00020265"/>
    </source>
</evidence>
<dbReference type="Pfam" id="PF05625">
    <property type="entry name" value="PAXNEB"/>
    <property type="match status" value="1"/>
</dbReference>
<dbReference type="GO" id="GO:0002098">
    <property type="term" value="P:tRNA wobble uridine modification"/>
    <property type="evidence" value="ECO:0007669"/>
    <property type="project" value="InterPro"/>
</dbReference>
<dbReference type="GO" id="GO:0008023">
    <property type="term" value="C:transcription elongation factor complex"/>
    <property type="evidence" value="ECO:0007669"/>
    <property type="project" value="TreeGrafter"/>
</dbReference>
<dbReference type="NCBIfam" id="TIGR01571">
    <property type="entry name" value="A_thal_Cys_rich"/>
    <property type="match status" value="1"/>
</dbReference>
<dbReference type="PANTHER" id="PTHR12896">
    <property type="entry name" value="PAX6 NEIGHBOR PROTEIN PAXNEB"/>
    <property type="match status" value="1"/>
</dbReference>
<evidence type="ECO:0000256" key="8">
    <source>
        <dbReference type="ARBA" id="ARBA00023242"/>
    </source>
</evidence>
<dbReference type="EMBL" id="JACGWN010000001">
    <property type="protein sequence ID" value="KAL0463461.1"/>
    <property type="molecule type" value="Genomic_DNA"/>
</dbReference>
<comment type="caution">
    <text evidence="11">The sequence shown here is derived from an EMBL/GenBank/DDBJ whole genome shotgun (WGS) entry which is preliminary data.</text>
</comment>
<dbReference type="InterPro" id="IPR027417">
    <property type="entry name" value="P-loop_NTPase"/>
</dbReference>
<keyword evidence="10" id="KW-0472">Membrane</keyword>
<evidence type="ECO:0000256" key="4">
    <source>
        <dbReference type="ARBA" id="ARBA00007573"/>
    </source>
</evidence>
<dbReference type="FunFam" id="3.40.50.300:FF:001766">
    <property type="entry name" value="Elongator complex protein 4"/>
    <property type="match status" value="1"/>
</dbReference>
<gene>
    <name evidence="11" type="ORF">Slati_0233700</name>
</gene>
<dbReference type="AlphaFoldDB" id="A0AAW2YCN3"/>
<keyword evidence="7" id="KW-0819">tRNA processing</keyword>
<evidence type="ECO:0000256" key="3">
    <source>
        <dbReference type="ARBA" id="ARBA00005043"/>
    </source>
</evidence>
<dbReference type="CDD" id="cd19494">
    <property type="entry name" value="Elp4"/>
    <property type="match status" value="1"/>
</dbReference>
<reference evidence="11" key="1">
    <citation type="submission" date="2020-06" db="EMBL/GenBank/DDBJ databases">
        <authorList>
            <person name="Li T."/>
            <person name="Hu X."/>
            <person name="Zhang T."/>
            <person name="Song X."/>
            <person name="Zhang H."/>
            <person name="Dai N."/>
            <person name="Sheng W."/>
            <person name="Hou X."/>
            <person name="Wei L."/>
        </authorList>
    </citation>
    <scope>NUCLEOTIDE SEQUENCE</scope>
    <source>
        <strain evidence="11">KEN1</strain>
        <tissue evidence="11">Leaf</tissue>
    </source>
</reference>
<protein>
    <recommendedName>
        <fullName evidence="5">Elongator complex protein 4</fullName>
    </recommendedName>
</protein>
<evidence type="ECO:0000313" key="11">
    <source>
        <dbReference type="EMBL" id="KAL0463461.1"/>
    </source>
</evidence>
<dbReference type="InterPro" id="IPR006461">
    <property type="entry name" value="PLAC_motif_containing"/>
</dbReference>
<dbReference type="Pfam" id="PF04749">
    <property type="entry name" value="PLAC8"/>
    <property type="match status" value="1"/>
</dbReference>
<keyword evidence="10" id="KW-1133">Transmembrane helix</keyword>
<evidence type="ECO:0000256" key="7">
    <source>
        <dbReference type="ARBA" id="ARBA00022694"/>
    </source>
</evidence>
<comment type="subcellular location">
    <subcellularLocation>
        <location evidence="2">Cytoplasm</location>
    </subcellularLocation>
    <subcellularLocation>
        <location evidence="1">Nucleus</location>
    </subcellularLocation>
</comment>
<sequence length="558" mass="60063">MVSVDKSPAPTAPPIQPLGQQTYVVVQPPAPPTGIPIQPGHQVQSSVLAGPWSTGLCDCFSDVSNCCITCWCPCITFGQIAEIVDRGSTSCGASGALYALIAYITGCACIYSCFYRSRMRRQYMLPEDPCPDCLVELGRGGDGDWVGTAMTMGLGAGEEKWGKGVPLTRRVGEAGDEEGGRWGAPATGKGSSSVTYMAATKPRTTSFSRNFSAVSSTAPHAPGLKHGPNGTLFLSSGIPDLDKILGGGFALGSLVMVMEDPEAPHHMLLLRNFMSQGLIHHQPLIYASSAKDPRGFLGTLPSPMVSKDDKSRVHETEQEKGLRIAWQYKKYFGEHNSESQRDGKSEYCSNFDLRKPLERHFFSGQRIDCVSLTESTDLATFQEHCSSFLSQTPRDNGNIAGGRIAIQSLCSPQCEFSNKEWEMLSFIRSLKSLVRSSNAVSVITFAPSLVSTAFSKRLQHLADTLVSVKAIPDEDKELAKLLTGYQDMVGLLSVHKVARINTQVPAILEATTFSMKLQKRRSLILECLNQAPVDGSSGASYASSGSCSGSSKTGALDF</sequence>
<evidence type="ECO:0000256" key="10">
    <source>
        <dbReference type="SAM" id="Phobius"/>
    </source>
</evidence>
<dbReference type="GO" id="GO:0033588">
    <property type="term" value="C:elongator holoenzyme complex"/>
    <property type="evidence" value="ECO:0007669"/>
    <property type="project" value="InterPro"/>
</dbReference>
<dbReference type="InterPro" id="IPR008728">
    <property type="entry name" value="Elongator_complex_protein_4"/>
</dbReference>
<reference evidence="11" key="2">
    <citation type="journal article" date="2024" name="Plant">
        <title>Genomic evolution and insights into agronomic trait innovations of Sesamum species.</title>
        <authorList>
            <person name="Miao H."/>
            <person name="Wang L."/>
            <person name="Qu L."/>
            <person name="Liu H."/>
            <person name="Sun Y."/>
            <person name="Le M."/>
            <person name="Wang Q."/>
            <person name="Wei S."/>
            <person name="Zheng Y."/>
            <person name="Lin W."/>
            <person name="Duan Y."/>
            <person name="Cao H."/>
            <person name="Xiong S."/>
            <person name="Wang X."/>
            <person name="Wei L."/>
            <person name="Li C."/>
            <person name="Ma Q."/>
            <person name="Ju M."/>
            <person name="Zhao R."/>
            <person name="Li G."/>
            <person name="Mu C."/>
            <person name="Tian Q."/>
            <person name="Mei H."/>
            <person name="Zhang T."/>
            <person name="Gao T."/>
            <person name="Zhang H."/>
        </authorList>
    </citation>
    <scope>NUCLEOTIDE SEQUENCE</scope>
    <source>
        <strain evidence="11">KEN1</strain>
    </source>
</reference>
<comment type="similarity">
    <text evidence="4">Belongs to the ELP4 family.</text>
</comment>
<keyword evidence="10" id="KW-0812">Transmembrane</keyword>
<dbReference type="Gene3D" id="3.40.50.300">
    <property type="entry name" value="P-loop containing nucleotide triphosphate hydrolases"/>
    <property type="match status" value="1"/>
</dbReference>
<evidence type="ECO:0000256" key="6">
    <source>
        <dbReference type="ARBA" id="ARBA00022490"/>
    </source>
</evidence>
<feature type="compositionally biased region" description="Low complexity" evidence="9">
    <location>
        <begin position="535"/>
        <end position="551"/>
    </location>
</feature>
<feature type="region of interest" description="Disordered" evidence="9">
    <location>
        <begin position="535"/>
        <end position="558"/>
    </location>
</feature>
<evidence type="ECO:0000256" key="2">
    <source>
        <dbReference type="ARBA" id="ARBA00004496"/>
    </source>
</evidence>
<dbReference type="GO" id="GO:0005737">
    <property type="term" value="C:cytoplasm"/>
    <property type="evidence" value="ECO:0007669"/>
    <property type="project" value="UniProtKB-SubCell"/>
</dbReference>
<dbReference type="PANTHER" id="PTHR12896:SF1">
    <property type="entry name" value="ELONGATOR COMPLEX PROTEIN 4"/>
    <property type="match status" value="1"/>
</dbReference>
<name>A0AAW2YCN3_9LAMI</name>
<evidence type="ECO:0000256" key="1">
    <source>
        <dbReference type="ARBA" id="ARBA00004123"/>
    </source>
</evidence>
<organism evidence="11">
    <name type="scientific">Sesamum latifolium</name>
    <dbReference type="NCBI Taxonomy" id="2727402"/>
    <lineage>
        <taxon>Eukaryota</taxon>
        <taxon>Viridiplantae</taxon>
        <taxon>Streptophyta</taxon>
        <taxon>Embryophyta</taxon>
        <taxon>Tracheophyta</taxon>
        <taxon>Spermatophyta</taxon>
        <taxon>Magnoliopsida</taxon>
        <taxon>eudicotyledons</taxon>
        <taxon>Gunneridae</taxon>
        <taxon>Pentapetalae</taxon>
        <taxon>asterids</taxon>
        <taxon>lamiids</taxon>
        <taxon>Lamiales</taxon>
        <taxon>Pedaliaceae</taxon>
        <taxon>Sesamum</taxon>
    </lineage>
</organism>
<accession>A0AAW2YCN3</accession>
<keyword evidence="8" id="KW-0539">Nucleus</keyword>
<keyword evidence="6" id="KW-0963">Cytoplasm</keyword>